<dbReference type="EMBL" id="VHIQ01000003">
    <property type="protein sequence ID" value="TPV34217.1"/>
    <property type="molecule type" value="Genomic_DNA"/>
</dbReference>
<dbReference type="InterPro" id="IPR005240">
    <property type="entry name" value="DUF389"/>
</dbReference>
<dbReference type="OrthoDB" id="9790659at2"/>
<comment type="caution">
    <text evidence="2">The sequence shown here is derived from an EMBL/GenBank/DDBJ whole genome shotgun (WGS) entry which is preliminary data.</text>
</comment>
<dbReference type="RefSeq" id="WP_140990111.1">
    <property type="nucleotide sequence ID" value="NZ_VHIQ01000003.1"/>
</dbReference>
<feature type="transmembrane region" description="Helical" evidence="1">
    <location>
        <begin position="89"/>
        <end position="109"/>
    </location>
</feature>
<dbReference type="PANTHER" id="PTHR20992">
    <property type="entry name" value="AT15442P-RELATED"/>
    <property type="match status" value="1"/>
</dbReference>
<dbReference type="Pfam" id="PF04087">
    <property type="entry name" value="DUF389"/>
    <property type="match status" value="1"/>
</dbReference>
<evidence type="ECO:0000313" key="3">
    <source>
        <dbReference type="Proteomes" id="UP000317332"/>
    </source>
</evidence>
<protein>
    <submittedName>
        <fullName evidence="2">DUF389 domain-containing protein</fullName>
    </submittedName>
</protein>
<sequence>MEENKFNFDEETENKTKSAADLKEEAQGFLANIWSFVQSVFNFRKDTDTEETVEAIKKDISFRGATAWILICSIFVASVGLNANSTAVVIGAMLISPLMGPILGIGMSIAINDIFTLRKSLINFGIMVVLSVLTAFLFFWLFPLSEVTSELFARTRPDIRDVLIAFFGGLALIIARTKKGTIASVIFGVAIATALMPPLCTAGFGLAKGNWSYFLGAMYLFLINTIFIGLATFLVLKILGFPMIEYANSKKRRRIANIASLLAIVVMIPAVWTFVSVLNETNFNRDAKAFVETELEALPHSDYVKKNANIEYVDKATTRIELNTFGLDEIPSEAEAMLKERLKSYKALAKTELVINQNKYRNIDNLRFMEQLRYRDSIDLLSQSERIKFLEVEMRKKERLERNQIPFDKFIEELSINYNTIEKVAYSSLISSDFSKIDTIAVLSVKWKSNVSSDQIYQQSKNLERWLKVKYQLDSIQVRRM</sequence>
<reference evidence="2 3" key="1">
    <citation type="submission" date="2019-06" db="EMBL/GenBank/DDBJ databases">
        <title>Flavobacteriaceae Paucihalobacterium erythroidium CWB-1, complete genome.</title>
        <authorList>
            <person name="Wu S."/>
        </authorList>
    </citation>
    <scope>NUCLEOTIDE SEQUENCE [LARGE SCALE GENOMIC DNA]</scope>
    <source>
        <strain evidence="2 3">CWB-1</strain>
    </source>
</reference>
<dbReference type="Proteomes" id="UP000317332">
    <property type="component" value="Unassembled WGS sequence"/>
</dbReference>
<keyword evidence="1" id="KW-1133">Transmembrane helix</keyword>
<gene>
    <name evidence="2" type="ORF">FJ651_08655</name>
</gene>
<feature type="transmembrane region" description="Helical" evidence="1">
    <location>
        <begin position="213"/>
        <end position="235"/>
    </location>
</feature>
<organism evidence="2 3">
    <name type="scientific">Paucihalobacter ruber</name>
    <dbReference type="NCBI Taxonomy" id="2567861"/>
    <lineage>
        <taxon>Bacteria</taxon>
        <taxon>Pseudomonadati</taxon>
        <taxon>Bacteroidota</taxon>
        <taxon>Flavobacteriia</taxon>
        <taxon>Flavobacteriales</taxon>
        <taxon>Flavobacteriaceae</taxon>
        <taxon>Paucihalobacter</taxon>
    </lineage>
</organism>
<keyword evidence="3" id="KW-1185">Reference proteome</keyword>
<evidence type="ECO:0000256" key="1">
    <source>
        <dbReference type="SAM" id="Phobius"/>
    </source>
</evidence>
<dbReference type="PANTHER" id="PTHR20992:SF9">
    <property type="entry name" value="AT15442P-RELATED"/>
    <property type="match status" value="1"/>
</dbReference>
<feature type="transmembrane region" description="Helical" evidence="1">
    <location>
        <begin position="162"/>
        <end position="178"/>
    </location>
</feature>
<dbReference type="AlphaFoldDB" id="A0A506PM41"/>
<feature type="transmembrane region" description="Helical" evidence="1">
    <location>
        <begin position="255"/>
        <end position="275"/>
    </location>
</feature>
<feature type="transmembrane region" description="Helical" evidence="1">
    <location>
        <begin position="185"/>
        <end position="207"/>
    </location>
</feature>
<keyword evidence="1" id="KW-0812">Transmembrane</keyword>
<accession>A0A506PM41</accession>
<feature type="transmembrane region" description="Helical" evidence="1">
    <location>
        <begin position="65"/>
        <end position="83"/>
    </location>
</feature>
<name>A0A506PM41_9FLAO</name>
<evidence type="ECO:0000313" key="2">
    <source>
        <dbReference type="EMBL" id="TPV34217.1"/>
    </source>
</evidence>
<proteinExistence type="predicted"/>
<keyword evidence="1" id="KW-0472">Membrane</keyword>
<feature type="transmembrane region" description="Helical" evidence="1">
    <location>
        <begin position="121"/>
        <end position="142"/>
    </location>
</feature>